<dbReference type="InterPro" id="IPR000253">
    <property type="entry name" value="FHA_dom"/>
</dbReference>
<dbReference type="PROSITE" id="PS51126">
    <property type="entry name" value="DILUTE"/>
    <property type="match status" value="1"/>
</dbReference>
<dbReference type="PANTHER" id="PTHR10398">
    <property type="entry name" value="AFADIN"/>
    <property type="match status" value="1"/>
</dbReference>
<evidence type="ECO:0000259" key="5">
    <source>
        <dbReference type="PROSITE" id="PS51126"/>
    </source>
</evidence>
<proteinExistence type="predicted"/>
<evidence type="ECO:0000259" key="3">
    <source>
        <dbReference type="PROSITE" id="PS50106"/>
    </source>
</evidence>
<dbReference type="InterPro" id="IPR002710">
    <property type="entry name" value="Dilute_dom"/>
</dbReference>
<dbReference type="InterPro" id="IPR029071">
    <property type="entry name" value="Ubiquitin-like_domsf"/>
</dbReference>
<protein>
    <submittedName>
        <fullName evidence="6">Uncharacterized protein</fullName>
    </submittedName>
</protein>
<name>A0A8C4PZR3_EPTBU</name>
<dbReference type="Pfam" id="PF00788">
    <property type="entry name" value="RA"/>
    <property type="match status" value="2"/>
</dbReference>
<keyword evidence="7" id="KW-1185">Reference proteome</keyword>
<dbReference type="Pfam" id="PF00498">
    <property type="entry name" value="FHA"/>
    <property type="match status" value="1"/>
</dbReference>
<accession>A0A8C4PZR3</accession>
<evidence type="ECO:0000256" key="1">
    <source>
        <dbReference type="ARBA" id="ARBA00022889"/>
    </source>
</evidence>
<dbReference type="Pfam" id="PF01843">
    <property type="entry name" value="DIL"/>
    <property type="match status" value="1"/>
</dbReference>
<sequence length="1902" mass="210025">MDREQHPESQRERLVEDIRRWNAQHPALLGLSMPGQDLSFCGVVKLCYEEDTTVVAVTKCVQLHSTSTTLDTLRLFSEKLHVEIDSEHGSSSFSLHELLPGTGERRLADVERPLLLQLGWPNEGCFLVRNKALLEPGGDDNTKMENTECRTNTQGAAILRKGGKNRQSKRMSRWRNSLRSLLLDGEVGQNTLSNGHKDTESSETGVLMSFETSCLESSPQKCSLLLYPEESAHAVVTRLLRHQGVQDEPHSYCLAQVVKPCGPGEAWESKLDKGEFPLKILQSWSDNNGRLMFQLRRKLSTISLWDRRGSHDSLAQSTTSTAVPDNISLSPSENETLPENPPESNTDKEADEAFGNGDVEGGEQSIPFLLDLTPAGSSPGLFFLQYDEVIIGSERCKSGEEIRMVVTGPGIQPRHCQISKDPGPVTITPCGPETEVRVEGQQIDGPTPLKPGAILQLGDAKFLKLAYEGQVPEVQAVHPAALTSNIKKESEQQPNQNSSSPPCSSPSSQKAKAPTQRTKITRTSERHLPLYTKINGDGMAEDAFLDGLLPQLNAIPHGFPLTPAYTVYSACRFLLLESYMEGKASCEQAALLAKKASDLLDRRVEESPHLMVSVYLMANASELLFFLQKDKDLQETTITAQESLACSTQTAFCVLVDGLQEALQHELPALLQDSDPAEEPGTHIGHVLTLFSDLAEALQQTCVNLALLVQIFSRLFALLGVLLFNIVMRDTELGLRSRYWGCKLGERLVSLVTWAEQRGLERIAECHLGHLLQAIHLLTMSKAEPQDVQALINTCFRLNSVQLRVLLESYQYAPSEPLIPQVLTEQLVALAEESTDKERKQPPQLEESMEFHLPYVLPEDGYTSESLHGVPKGFSEALNGFGLIDKCQLLLQPSYWSWMVFFNSEESYPVQAKDPAEEEEPPAPLQVVNIQLQKKQGLGFSIIAAKGRGDVPFGVYVKSLVEGGAAQLDGHLSQGDQILSINGASVVGLSEKNVLHLLSCTGSVVDLQVAKGAAARHGLAESLNQATSQSQTNLLHKEPRHLDDPRMLQRPQSAPGNAIVAGWTKETKTGPKGTGKMLPAGEIVKRPKDRPLIAAGEKFEPRTFGGTFSPNEAHTTCVGEVGAMVPQPSLLNRTETRINPVEECVDVIRLLKHQIDRLERKENRTEPEQAQLHRLIFEYNQQVQQRQATRLDKNHGQNPTRQPCVMNPEGFQPFEGAGKRRHIIKGTPTSCIQQDGNWAASTAPQQRTETRPAAGDLAQDEMRAHQNSPANFRPLLFRAAAPEISNPLAPHSTYSLSDTTLATIFEDNRQGRESSALAMNVQTHMHVNPITAVSIPVATHTAHNEIRHAQTTVANVNSNQFAKIINANGLPPMEHLPNSPYHSVKTSRAQFPQNVVDNTLNSQSLHSRSVPAYCKHAASPQGFPQVNKTNGLQDALEPQPPHDQMNLKQQYSTVEQSQRPMQTMTSPCHHSAGILDYRRQQDNAASHQHPVEHPPSSGIIHAEVVFIDPRDTEVYPGVPNHSYSSPAVPPRMYSHSNSISSESDSNELALIWQQGALERARLGASEQQGALERARLGASEQQGALERARLGALAPTRGFQANPNGNKISDSMSSPMFTQSHKHGSAPTGSELYKTGKSSDTCTMQYHPRQQGATNEDLLQGFEQSMSPGIVEWGMQESEPVGDQENEWSKVVLPEAMRRLLGDIQQLEKNVSRSRSEIARPRSAPSQKLLADEKRYYTQPLDVDNSFQLEMWSRESGVVTRSFPHNQAWGHKGVDGQFPDQSPAQGQDPCWSNHLNSPVNPLPINSRMPMQSKSYGLRHDPRMDLQNNFRVSVCFTMLNSQQPKPASLSIVIPTVSHCPQLLCKSVSLNFRTYPSFVKRANLCSWPSMKSVTITFLDHTSNG</sequence>
<dbReference type="Ensembl" id="ENSEBUT00000008314.1">
    <property type="protein sequence ID" value="ENSEBUP00000007825.1"/>
    <property type="gene ID" value="ENSEBUG00000005092.1"/>
</dbReference>
<feature type="domain" description="Ras-associating" evidence="4">
    <location>
        <begin position="58"/>
        <end position="133"/>
    </location>
</feature>
<dbReference type="Proteomes" id="UP000694388">
    <property type="component" value="Unplaced"/>
</dbReference>
<feature type="compositionally biased region" description="Polar residues" evidence="2">
    <location>
        <begin position="313"/>
        <end position="337"/>
    </location>
</feature>
<feature type="region of interest" description="Disordered" evidence="2">
    <location>
        <begin position="487"/>
        <end position="522"/>
    </location>
</feature>
<feature type="compositionally biased region" description="Polar residues" evidence="2">
    <location>
        <begin position="1229"/>
        <end position="1247"/>
    </location>
</feature>
<dbReference type="SMART" id="SM00314">
    <property type="entry name" value="RA"/>
    <property type="match status" value="2"/>
</dbReference>
<feature type="domain" description="Dilute" evidence="5">
    <location>
        <begin position="608"/>
        <end position="833"/>
    </location>
</feature>
<dbReference type="InterPro" id="IPR008984">
    <property type="entry name" value="SMAD_FHA_dom_sf"/>
</dbReference>
<dbReference type="InterPro" id="IPR001478">
    <property type="entry name" value="PDZ"/>
</dbReference>
<feature type="compositionally biased region" description="Low complexity" evidence="2">
    <location>
        <begin position="492"/>
        <end position="509"/>
    </location>
</feature>
<feature type="domain" description="PDZ" evidence="3">
    <location>
        <begin position="927"/>
        <end position="1013"/>
    </location>
</feature>
<evidence type="ECO:0000256" key="2">
    <source>
        <dbReference type="SAM" id="MobiDB-lite"/>
    </source>
</evidence>
<dbReference type="Pfam" id="PF00595">
    <property type="entry name" value="PDZ"/>
    <property type="match status" value="1"/>
</dbReference>
<feature type="domain" description="Ras-associating" evidence="4">
    <location>
        <begin position="204"/>
        <end position="300"/>
    </location>
</feature>
<dbReference type="SMART" id="SM00228">
    <property type="entry name" value="PDZ"/>
    <property type="match status" value="1"/>
</dbReference>
<dbReference type="Gene3D" id="2.30.42.10">
    <property type="match status" value="1"/>
</dbReference>
<dbReference type="Gene3D" id="3.10.20.90">
    <property type="entry name" value="Phosphatidylinositol 3-kinase Catalytic Subunit, Chain A, domain 1"/>
    <property type="match status" value="2"/>
</dbReference>
<evidence type="ECO:0000313" key="7">
    <source>
        <dbReference type="Proteomes" id="UP000694388"/>
    </source>
</evidence>
<feature type="region of interest" description="Disordered" evidence="2">
    <location>
        <begin position="311"/>
        <end position="360"/>
    </location>
</feature>
<dbReference type="GeneTree" id="ENSGT00940000155237"/>
<reference evidence="6" key="1">
    <citation type="submission" date="2025-08" db="UniProtKB">
        <authorList>
            <consortium name="Ensembl"/>
        </authorList>
    </citation>
    <scope>IDENTIFICATION</scope>
</reference>
<keyword evidence="1" id="KW-0130">Cell adhesion</keyword>
<dbReference type="InterPro" id="IPR028842">
    <property type="entry name" value="Afadin"/>
</dbReference>
<feature type="region of interest" description="Disordered" evidence="2">
    <location>
        <begin position="1615"/>
        <end position="1637"/>
    </location>
</feature>
<dbReference type="SUPFAM" id="SSF50156">
    <property type="entry name" value="PDZ domain-like"/>
    <property type="match status" value="1"/>
</dbReference>
<dbReference type="InterPro" id="IPR036034">
    <property type="entry name" value="PDZ_sf"/>
</dbReference>
<dbReference type="GO" id="GO:0005911">
    <property type="term" value="C:cell-cell junction"/>
    <property type="evidence" value="ECO:0007669"/>
    <property type="project" value="InterPro"/>
</dbReference>
<dbReference type="GO" id="GO:0007165">
    <property type="term" value="P:signal transduction"/>
    <property type="evidence" value="ECO:0007669"/>
    <property type="project" value="InterPro"/>
</dbReference>
<dbReference type="PANTHER" id="PTHR10398:SF2">
    <property type="entry name" value="AFADIN"/>
    <property type="match status" value="1"/>
</dbReference>
<dbReference type="PROSITE" id="PS50200">
    <property type="entry name" value="RA"/>
    <property type="match status" value="2"/>
</dbReference>
<reference evidence="6" key="2">
    <citation type="submission" date="2025-09" db="UniProtKB">
        <authorList>
            <consortium name="Ensembl"/>
        </authorList>
    </citation>
    <scope>IDENTIFICATION</scope>
</reference>
<evidence type="ECO:0000259" key="4">
    <source>
        <dbReference type="PROSITE" id="PS50200"/>
    </source>
</evidence>
<organism evidence="6 7">
    <name type="scientific">Eptatretus burgeri</name>
    <name type="common">Inshore hagfish</name>
    <dbReference type="NCBI Taxonomy" id="7764"/>
    <lineage>
        <taxon>Eukaryota</taxon>
        <taxon>Metazoa</taxon>
        <taxon>Chordata</taxon>
        <taxon>Craniata</taxon>
        <taxon>Vertebrata</taxon>
        <taxon>Cyclostomata</taxon>
        <taxon>Myxini</taxon>
        <taxon>Myxiniformes</taxon>
        <taxon>Myxinidae</taxon>
        <taxon>Eptatretinae</taxon>
        <taxon>Eptatretus</taxon>
    </lineage>
</organism>
<dbReference type="GO" id="GO:0007155">
    <property type="term" value="P:cell adhesion"/>
    <property type="evidence" value="ECO:0007669"/>
    <property type="project" value="UniProtKB-KW"/>
</dbReference>
<dbReference type="PROSITE" id="PS50106">
    <property type="entry name" value="PDZ"/>
    <property type="match status" value="1"/>
</dbReference>
<feature type="region of interest" description="Disordered" evidence="2">
    <location>
        <begin position="1229"/>
        <end position="1248"/>
    </location>
</feature>
<dbReference type="SUPFAM" id="SSF54236">
    <property type="entry name" value="Ubiquitin-like"/>
    <property type="match status" value="2"/>
</dbReference>
<dbReference type="Gene3D" id="2.60.200.20">
    <property type="match status" value="1"/>
</dbReference>
<dbReference type="SMART" id="SM01132">
    <property type="entry name" value="DIL"/>
    <property type="match status" value="1"/>
</dbReference>
<dbReference type="SUPFAM" id="SSF49879">
    <property type="entry name" value="SMAD/FHA domain"/>
    <property type="match status" value="1"/>
</dbReference>
<dbReference type="InterPro" id="IPR000159">
    <property type="entry name" value="RA_dom"/>
</dbReference>
<evidence type="ECO:0000313" key="6">
    <source>
        <dbReference type="Ensembl" id="ENSEBUP00000007825.1"/>
    </source>
</evidence>